<feature type="transmembrane region" description="Helical" evidence="5">
    <location>
        <begin position="289"/>
        <end position="313"/>
    </location>
</feature>
<dbReference type="PANTHER" id="PTHR13325">
    <property type="entry name" value="PROTEASE M50 MEMBRANE-BOUND TRANSCRIPTION FACTOR SITE 2 PROTEASE"/>
    <property type="match status" value="1"/>
</dbReference>
<dbReference type="PANTHER" id="PTHR13325:SF3">
    <property type="entry name" value="MEMBRANE-BOUND TRANSCRIPTION FACTOR SITE-2 PROTEASE"/>
    <property type="match status" value="1"/>
</dbReference>
<evidence type="ECO:0000256" key="4">
    <source>
        <dbReference type="ARBA" id="ARBA00023136"/>
    </source>
</evidence>
<dbReference type="Pfam" id="PF02163">
    <property type="entry name" value="Peptidase_M50"/>
    <property type="match status" value="1"/>
</dbReference>
<evidence type="ECO:0000256" key="5">
    <source>
        <dbReference type="SAM" id="Phobius"/>
    </source>
</evidence>
<feature type="domain" description="PDZ" evidence="6">
    <location>
        <begin position="141"/>
        <end position="205"/>
    </location>
</feature>
<dbReference type="EMBL" id="RXII01000074">
    <property type="protein sequence ID" value="RZN61437.1"/>
    <property type="molecule type" value="Genomic_DNA"/>
</dbReference>
<dbReference type="PROSITE" id="PS50106">
    <property type="entry name" value="PDZ"/>
    <property type="match status" value="1"/>
</dbReference>
<evidence type="ECO:0000256" key="3">
    <source>
        <dbReference type="ARBA" id="ARBA00022989"/>
    </source>
</evidence>
<keyword evidence="7" id="KW-0482">Metalloprotease</keyword>
<gene>
    <name evidence="7" type="ORF">EF810_04835</name>
</gene>
<keyword evidence="2 5" id="KW-0812">Transmembrane</keyword>
<feature type="transmembrane region" description="Helical" evidence="5">
    <location>
        <begin position="246"/>
        <end position="268"/>
    </location>
</feature>
<name>A0A520KJZ7_9CREN</name>
<dbReference type="SUPFAM" id="SSF50156">
    <property type="entry name" value="PDZ domain-like"/>
    <property type="match status" value="1"/>
</dbReference>
<keyword evidence="7" id="KW-0645">Protease</keyword>
<keyword evidence="3 5" id="KW-1133">Transmembrane helix</keyword>
<comment type="caution">
    <text evidence="7">The sequence shown here is derived from an EMBL/GenBank/DDBJ whole genome shotgun (WGS) entry which is preliminary data.</text>
</comment>
<dbReference type="PRINTS" id="PR01000">
    <property type="entry name" value="SREBPS2PTASE"/>
</dbReference>
<evidence type="ECO:0000313" key="7">
    <source>
        <dbReference type="EMBL" id="RZN61437.1"/>
    </source>
</evidence>
<dbReference type="RefSeq" id="WP_125671428.1">
    <property type="nucleotide sequence ID" value="NZ_RCOS01000087.1"/>
</dbReference>
<dbReference type="GO" id="GO:0005737">
    <property type="term" value="C:cytoplasm"/>
    <property type="evidence" value="ECO:0007669"/>
    <property type="project" value="TreeGrafter"/>
</dbReference>
<evidence type="ECO:0000259" key="6">
    <source>
        <dbReference type="PROSITE" id="PS50106"/>
    </source>
</evidence>
<reference evidence="7 8" key="1">
    <citation type="journal article" date="2019" name="Nat. Microbiol.">
        <title>Wide diversity of methane and short-chain alkane metabolisms in uncultured archaea.</title>
        <authorList>
            <person name="Borrel G."/>
            <person name="Adam P.S."/>
            <person name="McKay L.J."/>
            <person name="Chen L.X."/>
            <person name="Sierra-Garcia I.N."/>
            <person name="Sieber C.M."/>
            <person name="Letourneur Q."/>
            <person name="Ghozlane A."/>
            <person name="Andersen G.L."/>
            <person name="Li W.J."/>
            <person name="Hallam S.J."/>
            <person name="Muyzer G."/>
            <person name="de Oliveira V.M."/>
            <person name="Inskeep W.P."/>
            <person name="Banfield J.F."/>
            <person name="Gribaldo S."/>
        </authorList>
    </citation>
    <scope>NUCLEOTIDE SEQUENCE [LARGE SCALE GENOMIC DNA]</scope>
    <source>
        <strain evidence="7">NM4</strain>
    </source>
</reference>
<dbReference type="InterPro" id="IPR001478">
    <property type="entry name" value="PDZ"/>
</dbReference>
<dbReference type="GO" id="GO:0031293">
    <property type="term" value="P:membrane protein intracellular domain proteolysis"/>
    <property type="evidence" value="ECO:0007669"/>
    <property type="project" value="TreeGrafter"/>
</dbReference>
<dbReference type="Proteomes" id="UP000316217">
    <property type="component" value="Unassembled WGS sequence"/>
</dbReference>
<keyword evidence="4 5" id="KW-0472">Membrane</keyword>
<feature type="transmembrane region" description="Helical" evidence="5">
    <location>
        <begin position="40"/>
        <end position="67"/>
    </location>
</feature>
<dbReference type="AlphaFoldDB" id="A0A520KJZ7"/>
<dbReference type="GO" id="GO:0004222">
    <property type="term" value="F:metalloendopeptidase activity"/>
    <property type="evidence" value="ECO:0007669"/>
    <property type="project" value="InterPro"/>
</dbReference>
<dbReference type="InterPro" id="IPR036034">
    <property type="entry name" value="PDZ_sf"/>
</dbReference>
<comment type="subcellular location">
    <subcellularLocation>
        <location evidence="1">Endomembrane system</location>
        <topology evidence="1">Multi-pass membrane protein</topology>
    </subcellularLocation>
</comment>
<keyword evidence="7" id="KW-0378">Hydrolase</keyword>
<proteinExistence type="predicted"/>
<protein>
    <submittedName>
        <fullName evidence="7">RIP metalloprotease</fullName>
    </submittedName>
</protein>
<evidence type="ECO:0000256" key="2">
    <source>
        <dbReference type="ARBA" id="ARBA00022692"/>
    </source>
</evidence>
<sequence length="314" mass="34147">MRKISTASIWISIIMGSITLIYLFISFFKTLFQSSQASISVIPVIPGITVSLTPAVIISIFLLAIVHELAHGYSSVVEGISVRKLGFFILFVIPGAFTEPDDAEMKKAEPKKRARIEAAGSASNLALGLLFLIIAVLIFQGFPTSPHGVLVSDVMKDGPSYGKLRPGDVIIGINGTRINSMDQLQKLKEGMKPGQTVVIQTLDRNVSIVLGASNNSTQPLIGVLLSPLPYYRTFLPINIAMPLEEFLFWAIILNLGVAMFNSLPLVPLDGGLIVRDLLEIVYGKERAEYLIKAISLMTAVVLIFDMASSLIMLK</sequence>
<dbReference type="Gene3D" id="2.30.42.10">
    <property type="match status" value="1"/>
</dbReference>
<dbReference type="InterPro" id="IPR041489">
    <property type="entry name" value="PDZ_6"/>
</dbReference>
<feature type="transmembrane region" description="Helical" evidence="5">
    <location>
        <begin position="6"/>
        <end position="28"/>
    </location>
</feature>
<dbReference type="GO" id="GO:0012505">
    <property type="term" value="C:endomembrane system"/>
    <property type="evidence" value="ECO:0007669"/>
    <property type="project" value="UniProtKB-SubCell"/>
</dbReference>
<organism evidence="7 8">
    <name type="scientific">Candidatus Methanodesulfokora washburnensis</name>
    <dbReference type="NCBI Taxonomy" id="2478471"/>
    <lineage>
        <taxon>Archaea</taxon>
        <taxon>Thermoproteota</taxon>
        <taxon>Candidatus Korarchaeia</taxon>
        <taxon>Candidatus Korarchaeia incertae sedis</taxon>
        <taxon>Candidatus Methanodesulfokora</taxon>
    </lineage>
</organism>
<dbReference type="InterPro" id="IPR008915">
    <property type="entry name" value="Peptidase_M50"/>
</dbReference>
<dbReference type="OrthoDB" id="15212at2157"/>
<dbReference type="SMART" id="SM00228">
    <property type="entry name" value="PDZ"/>
    <property type="match status" value="1"/>
</dbReference>
<dbReference type="InterPro" id="IPR001193">
    <property type="entry name" value="MBTPS2"/>
</dbReference>
<feature type="transmembrane region" description="Helical" evidence="5">
    <location>
        <begin position="118"/>
        <end position="142"/>
    </location>
</feature>
<evidence type="ECO:0000256" key="1">
    <source>
        <dbReference type="ARBA" id="ARBA00004127"/>
    </source>
</evidence>
<dbReference type="Pfam" id="PF17820">
    <property type="entry name" value="PDZ_6"/>
    <property type="match status" value="1"/>
</dbReference>
<accession>A0A520KJZ7</accession>
<evidence type="ECO:0000313" key="8">
    <source>
        <dbReference type="Proteomes" id="UP000316217"/>
    </source>
</evidence>
<dbReference type="GO" id="GO:0016020">
    <property type="term" value="C:membrane"/>
    <property type="evidence" value="ECO:0007669"/>
    <property type="project" value="InterPro"/>
</dbReference>